<organism evidence="1 2">
    <name type="scientific">Nesidiocoris tenuis</name>
    <dbReference type="NCBI Taxonomy" id="355587"/>
    <lineage>
        <taxon>Eukaryota</taxon>
        <taxon>Metazoa</taxon>
        <taxon>Ecdysozoa</taxon>
        <taxon>Arthropoda</taxon>
        <taxon>Hexapoda</taxon>
        <taxon>Insecta</taxon>
        <taxon>Pterygota</taxon>
        <taxon>Neoptera</taxon>
        <taxon>Paraneoptera</taxon>
        <taxon>Hemiptera</taxon>
        <taxon>Heteroptera</taxon>
        <taxon>Panheteroptera</taxon>
        <taxon>Cimicomorpha</taxon>
        <taxon>Miridae</taxon>
        <taxon>Dicyphina</taxon>
        <taxon>Nesidiocoris</taxon>
    </lineage>
</organism>
<proteinExistence type="predicted"/>
<reference evidence="1 2" key="1">
    <citation type="submission" date="2023-09" db="EMBL/GenBank/DDBJ databases">
        <title>Nesidiocoris tenuis whole genome shotgun sequence.</title>
        <authorList>
            <person name="Shibata T."/>
            <person name="Shimoda M."/>
            <person name="Kobayashi T."/>
            <person name="Uehara T."/>
        </authorList>
    </citation>
    <scope>NUCLEOTIDE SEQUENCE [LARGE SCALE GENOMIC DNA]</scope>
    <source>
        <strain evidence="1 2">Japan</strain>
    </source>
</reference>
<gene>
    <name evidence="1" type="ORF">NTJ_10590</name>
</gene>
<evidence type="ECO:0000313" key="2">
    <source>
        <dbReference type="Proteomes" id="UP001307889"/>
    </source>
</evidence>
<protein>
    <submittedName>
        <fullName evidence="1">Uncharacterized protein</fullName>
    </submittedName>
</protein>
<evidence type="ECO:0000313" key="1">
    <source>
        <dbReference type="EMBL" id="BES97775.1"/>
    </source>
</evidence>
<keyword evidence="2" id="KW-1185">Reference proteome</keyword>
<dbReference type="Proteomes" id="UP001307889">
    <property type="component" value="Chromosome 8"/>
</dbReference>
<accession>A0ABN7B032</accession>
<name>A0ABN7B032_9HEMI</name>
<dbReference type="EMBL" id="AP028916">
    <property type="protein sequence ID" value="BES97775.1"/>
    <property type="molecule type" value="Genomic_DNA"/>
</dbReference>
<sequence>MTAIFRAIGVEGIFIPSFLFLVGDQVAFSWNDKTKAKDLVTAVDPLEMVEIVAAGVRLCATQQTGNCGGMRGRYCEWRERQISPEGAICGGSRLLTAPPLLYRFERHSFSIVP</sequence>